<comment type="caution">
    <text evidence="2">The sequence shown here is derived from an EMBL/GenBank/DDBJ whole genome shotgun (WGS) entry which is preliminary data.</text>
</comment>
<evidence type="ECO:0000256" key="1">
    <source>
        <dbReference type="HAMAP-Rule" id="MF_00652"/>
    </source>
</evidence>
<dbReference type="EMBL" id="DXFA01000100">
    <property type="protein sequence ID" value="HIX48481.1"/>
    <property type="molecule type" value="Genomic_DNA"/>
</dbReference>
<dbReference type="InterPro" id="IPR005583">
    <property type="entry name" value="YaaA"/>
</dbReference>
<name>A0A9D1VX66_9FIRM</name>
<dbReference type="Proteomes" id="UP000824243">
    <property type="component" value="Unassembled WGS sequence"/>
</dbReference>
<dbReference type="AlphaFoldDB" id="A0A9D1VX66"/>
<gene>
    <name evidence="2" type="primary">yaaA</name>
    <name evidence="2" type="ORF">H9981_05665</name>
</gene>
<dbReference type="PANTHER" id="PTHR30283">
    <property type="entry name" value="PEROXIDE STRESS RESPONSE PROTEIN YAAA"/>
    <property type="match status" value="1"/>
</dbReference>
<dbReference type="PANTHER" id="PTHR30283:SF4">
    <property type="entry name" value="PEROXIDE STRESS RESISTANCE PROTEIN YAAA"/>
    <property type="match status" value="1"/>
</dbReference>
<comment type="similarity">
    <text evidence="1">Belongs to the UPF0246 family.</text>
</comment>
<evidence type="ECO:0000313" key="2">
    <source>
        <dbReference type="EMBL" id="HIX48481.1"/>
    </source>
</evidence>
<reference evidence="2" key="2">
    <citation type="submission" date="2021-04" db="EMBL/GenBank/DDBJ databases">
        <authorList>
            <person name="Gilroy R."/>
        </authorList>
    </citation>
    <scope>NUCLEOTIDE SEQUENCE</scope>
    <source>
        <strain evidence="2">ChiSjej5B23-15282</strain>
    </source>
</reference>
<protein>
    <recommendedName>
        <fullName evidence="1">UPF0246 protein H9981_05665</fullName>
    </recommendedName>
</protein>
<dbReference type="Pfam" id="PF03883">
    <property type="entry name" value="H2O2_YaaD"/>
    <property type="match status" value="1"/>
</dbReference>
<dbReference type="GO" id="GO:0033194">
    <property type="term" value="P:response to hydroperoxide"/>
    <property type="evidence" value="ECO:0007669"/>
    <property type="project" value="TreeGrafter"/>
</dbReference>
<dbReference type="HAMAP" id="MF_00652">
    <property type="entry name" value="UPF0246"/>
    <property type="match status" value="1"/>
</dbReference>
<evidence type="ECO:0000313" key="3">
    <source>
        <dbReference type="Proteomes" id="UP000824243"/>
    </source>
</evidence>
<sequence>MLKIIISPAKKMNITEDAPRELTVPVFLDRALELHSILKGKSLAELKSLWKCSDRLAELNRERLHTYSPVLALTPALLSYEGIQYQHIAPGVFTDSQWDYAVSHLRILSGFYGILSPTDKVIPYRLEMQAKLPTDRGTDLYGWWGDTLYRELLREGTTELVNLASAEYSKAVLPWLEQHRSTVSLSSGEPAFPGSAPACITCIFGELSDGRVKVKGTQAKAARGEMVRWMAENQITRAADVRDFDSPGWHYREDLSTDREYVFVR</sequence>
<dbReference type="GO" id="GO:0005829">
    <property type="term" value="C:cytosol"/>
    <property type="evidence" value="ECO:0007669"/>
    <property type="project" value="TreeGrafter"/>
</dbReference>
<reference evidence="2" key="1">
    <citation type="journal article" date="2021" name="PeerJ">
        <title>Extensive microbial diversity within the chicken gut microbiome revealed by metagenomics and culture.</title>
        <authorList>
            <person name="Gilroy R."/>
            <person name="Ravi A."/>
            <person name="Getino M."/>
            <person name="Pursley I."/>
            <person name="Horton D.L."/>
            <person name="Alikhan N.F."/>
            <person name="Baker D."/>
            <person name="Gharbi K."/>
            <person name="Hall N."/>
            <person name="Watson M."/>
            <person name="Adriaenssens E.M."/>
            <person name="Foster-Nyarko E."/>
            <person name="Jarju S."/>
            <person name="Secka A."/>
            <person name="Antonio M."/>
            <person name="Oren A."/>
            <person name="Chaudhuri R.R."/>
            <person name="La Ragione R."/>
            <person name="Hildebrand F."/>
            <person name="Pallen M.J."/>
        </authorList>
    </citation>
    <scope>NUCLEOTIDE SEQUENCE</scope>
    <source>
        <strain evidence="2">ChiSjej5B23-15282</strain>
    </source>
</reference>
<dbReference type="NCBIfam" id="NF002543">
    <property type="entry name" value="PRK02101.1-4"/>
    <property type="match status" value="1"/>
</dbReference>
<accession>A0A9D1VX66</accession>
<proteinExistence type="inferred from homology"/>
<organism evidence="2 3">
    <name type="scientific">Candidatus Mediterraneibacter caccavium</name>
    <dbReference type="NCBI Taxonomy" id="2838661"/>
    <lineage>
        <taxon>Bacteria</taxon>
        <taxon>Bacillati</taxon>
        <taxon>Bacillota</taxon>
        <taxon>Clostridia</taxon>
        <taxon>Lachnospirales</taxon>
        <taxon>Lachnospiraceae</taxon>
        <taxon>Mediterraneibacter</taxon>
    </lineage>
</organism>